<dbReference type="EMBL" id="MU273584">
    <property type="protein sequence ID" value="KAI0031318.1"/>
    <property type="molecule type" value="Genomic_DNA"/>
</dbReference>
<name>A0ACB8QHJ5_9AGAM</name>
<feature type="non-terminal residue" evidence="1">
    <location>
        <position position="1"/>
    </location>
</feature>
<keyword evidence="2" id="KW-1185">Reference proteome</keyword>
<gene>
    <name evidence="1" type="ORF">K488DRAFT_52330</name>
</gene>
<protein>
    <submittedName>
        <fullName evidence="1">Uncharacterized protein</fullName>
    </submittedName>
</protein>
<accession>A0ACB8QHJ5</accession>
<dbReference type="Proteomes" id="UP000814128">
    <property type="component" value="Unassembled WGS sequence"/>
</dbReference>
<sequence>HCSVCNRTYVSPAALKQHFRDMTVHPNCTRCNEGFLDDSKLEEACTNHPERRCASCDEYFETLDALQEHYYQSSAHPKCPECDTGFADVVALREVRCPVTSPNAG</sequence>
<evidence type="ECO:0000313" key="1">
    <source>
        <dbReference type="EMBL" id="KAI0031318.1"/>
    </source>
</evidence>
<reference evidence="1" key="2">
    <citation type="journal article" date="2022" name="New Phytol.">
        <title>Evolutionary transition to the ectomycorrhizal habit in the genomes of a hyperdiverse lineage of mushroom-forming fungi.</title>
        <authorList>
            <person name="Looney B."/>
            <person name="Miyauchi S."/>
            <person name="Morin E."/>
            <person name="Drula E."/>
            <person name="Courty P.E."/>
            <person name="Kohler A."/>
            <person name="Kuo A."/>
            <person name="LaButti K."/>
            <person name="Pangilinan J."/>
            <person name="Lipzen A."/>
            <person name="Riley R."/>
            <person name="Andreopoulos W."/>
            <person name="He G."/>
            <person name="Johnson J."/>
            <person name="Nolan M."/>
            <person name="Tritt A."/>
            <person name="Barry K.W."/>
            <person name="Grigoriev I.V."/>
            <person name="Nagy L.G."/>
            <person name="Hibbett D."/>
            <person name="Henrissat B."/>
            <person name="Matheny P.B."/>
            <person name="Labbe J."/>
            <person name="Martin F.M."/>
        </authorList>
    </citation>
    <scope>NUCLEOTIDE SEQUENCE</scope>
    <source>
        <strain evidence="1">EC-137</strain>
    </source>
</reference>
<evidence type="ECO:0000313" key="2">
    <source>
        <dbReference type="Proteomes" id="UP000814128"/>
    </source>
</evidence>
<organism evidence="1 2">
    <name type="scientific">Vararia minispora EC-137</name>
    <dbReference type="NCBI Taxonomy" id="1314806"/>
    <lineage>
        <taxon>Eukaryota</taxon>
        <taxon>Fungi</taxon>
        <taxon>Dikarya</taxon>
        <taxon>Basidiomycota</taxon>
        <taxon>Agaricomycotina</taxon>
        <taxon>Agaricomycetes</taxon>
        <taxon>Russulales</taxon>
        <taxon>Lachnocladiaceae</taxon>
        <taxon>Vararia</taxon>
    </lineage>
</organism>
<comment type="caution">
    <text evidence="1">The sequence shown here is derived from an EMBL/GenBank/DDBJ whole genome shotgun (WGS) entry which is preliminary data.</text>
</comment>
<proteinExistence type="predicted"/>
<reference evidence="1" key="1">
    <citation type="submission" date="2021-02" db="EMBL/GenBank/DDBJ databases">
        <authorList>
            <consortium name="DOE Joint Genome Institute"/>
            <person name="Ahrendt S."/>
            <person name="Looney B.P."/>
            <person name="Miyauchi S."/>
            <person name="Morin E."/>
            <person name="Drula E."/>
            <person name="Courty P.E."/>
            <person name="Chicoki N."/>
            <person name="Fauchery L."/>
            <person name="Kohler A."/>
            <person name="Kuo A."/>
            <person name="Labutti K."/>
            <person name="Pangilinan J."/>
            <person name="Lipzen A."/>
            <person name="Riley R."/>
            <person name="Andreopoulos W."/>
            <person name="He G."/>
            <person name="Johnson J."/>
            <person name="Barry K.W."/>
            <person name="Grigoriev I.V."/>
            <person name="Nagy L."/>
            <person name="Hibbett D."/>
            <person name="Henrissat B."/>
            <person name="Matheny P.B."/>
            <person name="Labbe J."/>
            <person name="Martin F."/>
        </authorList>
    </citation>
    <scope>NUCLEOTIDE SEQUENCE</scope>
    <source>
        <strain evidence="1">EC-137</strain>
    </source>
</reference>